<keyword evidence="3" id="KW-1185">Reference proteome</keyword>
<evidence type="ECO:0000313" key="3">
    <source>
        <dbReference type="Proteomes" id="UP000594001"/>
    </source>
</evidence>
<dbReference type="Proteomes" id="UP000594001">
    <property type="component" value="Chromosome"/>
</dbReference>
<proteinExistence type="predicted"/>
<gene>
    <name evidence="2" type="ORF">CPBP_00227</name>
</gene>
<accession>A0A7L9RSF0</accession>
<dbReference type="RefSeq" id="WP_350332225.1">
    <property type="nucleotide sequence ID" value="NZ_CP054719.1"/>
</dbReference>
<organism evidence="2 3">
    <name type="scientific">Candidatus Bodocaedibacter vickermanii</name>
    <dbReference type="NCBI Taxonomy" id="2741701"/>
    <lineage>
        <taxon>Bacteria</taxon>
        <taxon>Pseudomonadati</taxon>
        <taxon>Pseudomonadota</taxon>
        <taxon>Alphaproteobacteria</taxon>
        <taxon>Holosporales</taxon>
        <taxon>Candidatus Paracaedibacteraceae</taxon>
        <taxon>Candidatus Bodocaedibacter</taxon>
    </lineage>
</organism>
<dbReference type="EMBL" id="CP054719">
    <property type="protein sequence ID" value="QOL19471.1"/>
    <property type="molecule type" value="Genomic_DNA"/>
</dbReference>
<dbReference type="AlphaFoldDB" id="A0A7L9RSF0"/>
<feature type="chain" id="PRO_5032408591" evidence="1">
    <location>
        <begin position="21"/>
        <end position="886"/>
    </location>
</feature>
<reference evidence="2 3" key="1">
    <citation type="submission" date="2020-06" db="EMBL/GenBank/DDBJ databases">
        <title>The endosymbiont of the kinetoplastid Bodo saltans is a Paracaedibacter-like alpha-proteobacterium possessing a putative toxin-antitoxin system.</title>
        <authorList>
            <person name="Midha S."/>
            <person name="Rigden D.J."/>
            <person name="Siozios S."/>
            <person name="Hurst G.D.D."/>
            <person name="Jackson A.P."/>
        </authorList>
    </citation>
    <scope>NUCLEOTIDE SEQUENCE [LARGE SCALE GENOMIC DNA]</scope>
    <source>
        <strain evidence="2">Lake Konstanz</strain>
    </source>
</reference>
<evidence type="ECO:0000256" key="1">
    <source>
        <dbReference type="SAM" id="SignalP"/>
    </source>
</evidence>
<sequence>MKRKSLLSLKNKLIYTVALCAINNISLISGSEATILDLDDYSHRHTNAANRSIVQELDDLADQFFKESSALETERLDRERTQKEKEEVDRKSDIPNQDRACEIFQDYAQACKIFQDYALACKAVSDEQIAEMSSLKITIEANYKAAEEGTKRREALKKIFLDKKEVLDKQRQEFDSISTSFTKELAKLVDIDSKRKKILARYISAWKSYNSIQFPEYLSGWTLKTDANLNIESIETALELTLRKDVLDVMRFNHENDTTTFGFSISPKLLMQIYRFFEAALTLRNDSNSKTLLKTKENASLFQYFLFKPHHNVIEFLKENNEIIEALIEFRLWTEGQNIDNDGDPLCYPYTEIVKINTRHKLIRDQLYRVFPNRIRDAKAIHTFNTLRKTALTGSPEFSIVFGELTSKAIIDYDILTDYNYLNNLEPELYQSLIEICQLIKDAVNDNVTTNSVIFRKVQDALHKNLFHDFSTYLRNHPDYMRQIPLPSFFEGLKNTRPSTRAELTRFLDNVARQYAPRGGAMEGGDFNRGQAMEIHDAANQSVNATIKGTPVKMFFNDAVIAITKAELKAICSYETTKQELNCIFRDLIRHSNRTNIFNQDVYNWVFGEINKGTDKENLSVVYSYLKTKYSQTELIGWLQAFMEESKTAYSGRANEKSCNKGVNERIVISLRRAIPDDDLLQEIFQQGEIPFMFKQKSSQLNNIDLWVNQLYDAGIRTTSTEREAQVKLKEAMANFFADVITDDVAEKINDGIENIAGDDVFLSGADHSPGLWKANYLPQLTLVEKIKPIQAHLANTTHFAQLLYDAGIRSDSNEEEAQGALRDLMNAYGKTVADSDTDATLKKGIESVVGEADFFDDKKTQGSWKAKFIPALLKLEHPTETEQGD</sequence>
<protein>
    <submittedName>
        <fullName evidence="2">Uncharacterized protein</fullName>
    </submittedName>
</protein>
<keyword evidence="1" id="KW-0732">Signal</keyword>
<evidence type="ECO:0000313" key="2">
    <source>
        <dbReference type="EMBL" id="QOL19471.1"/>
    </source>
</evidence>
<feature type="signal peptide" evidence="1">
    <location>
        <begin position="1"/>
        <end position="20"/>
    </location>
</feature>
<name>A0A7L9RSF0_9PROT</name>
<dbReference type="KEGG" id="pbal:CPBP_00227"/>